<protein>
    <submittedName>
        <fullName evidence="1">Uncharacterized protein</fullName>
    </submittedName>
</protein>
<dbReference type="Proteomes" id="UP001177021">
    <property type="component" value="Unassembled WGS sequence"/>
</dbReference>
<reference evidence="1" key="1">
    <citation type="submission" date="2023-10" db="EMBL/GenBank/DDBJ databases">
        <authorList>
            <person name="Rodriguez Cubillos JULIANA M."/>
            <person name="De Vega J."/>
        </authorList>
    </citation>
    <scope>NUCLEOTIDE SEQUENCE</scope>
</reference>
<keyword evidence="2" id="KW-1185">Reference proteome</keyword>
<gene>
    <name evidence="1" type="ORF">MILVUS5_LOCUS12787</name>
</gene>
<sequence>MPSMLLYDSTPLSLMILRNQKVIANRSKIFIVMEILVDNIARNGWLKEDEARKYFQQLICDVDYCHSRGVCHRDLKPENLLLDANGVLKVSDFGLSALHQQVQEDGILHTTCGTPNYVAPEVIQIKGYDGAIADL</sequence>
<organism evidence="1 2">
    <name type="scientific">Trifolium pratense</name>
    <name type="common">Red clover</name>
    <dbReference type="NCBI Taxonomy" id="57577"/>
    <lineage>
        <taxon>Eukaryota</taxon>
        <taxon>Viridiplantae</taxon>
        <taxon>Streptophyta</taxon>
        <taxon>Embryophyta</taxon>
        <taxon>Tracheophyta</taxon>
        <taxon>Spermatophyta</taxon>
        <taxon>Magnoliopsida</taxon>
        <taxon>eudicotyledons</taxon>
        <taxon>Gunneridae</taxon>
        <taxon>Pentapetalae</taxon>
        <taxon>rosids</taxon>
        <taxon>fabids</taxon>
        <taxon>Fabales</taxon>
        <taxon>Fabaceae</taxon>
        <taxon>Papilionoideae</taxon>
        <taxon>50 kb inversion clade</taxon>
        <taxon>NPAAA clade</taxon>
        <taxon>Hologalegina</taxon>
        <taxon>IRL clade</taxon>
        <taxon>Trifolieae</taxon>
        <taxon>Trifolium</taxon>
    </lineage>
</organism>
<accession>A0ACB0JIB2</accession>
<dbReference type="EMBL" id="CASHSV030000034">
    <property type="protein sequence ID" value="CAJ2643591.1"/>
    <property type="molecule type" value="Genomic_DNA"/>
</dbReference>
<evidence type="ECO:0000313" key="1">
    <source>
        <dbReference type="EMBL" id="CAJ2643591.1"/>
    </source>
</evidence>
<proteinExistence type="predicted"/>
<name>A0ACB0JIB2_TRIPR</name>
<comment type="caution">
    <text evidence="1">The sequence shown here is derived from an EMBL/GenBank/DDBJ whole genome shotgun (WGS) entry which is preliminary data.</text>
</comment>
<evidence type="ECO:0000313" key="2">
    <source>
        <dbReference type="Proteomes" id="UP001177021"/>
    </source>
</evidence>